<feature type="signal peptide" evidence="6 8">
    <location>
        <begin position="1"/>
        <end position="19"/>
    </location>
</feature>
<feature type="chain" id="PRO_5005130752" description="Zinc metalloproteinase" evidence="6 8">
    <location>
        <begin position="20"/>
        <end position="425"/>
    </location>
</feature>
<evidence type="ECO:0000256" key="5">
    <source>
        <dbReference type="ARBA" id="ARBA00023180"/>
    </source>
</evidence>
<dbReference type="EMBL" id="GL380102">
    <property type="protein sequence ID" value="EGT46513.1"/>
    <property type="molecule type" value="Genomic_DNA"/>
</dbReference>
<comment type="cofactor">
    <cofactor evidence="7 8">
        <name>Zn(2+)</name>
        <dbReference type="ChEBI" id="CHEBI:29105"/>
    </cofactor>
    <text evidence="7 8">Binds 1 zinc ion per subunit.</text>
</comment>
<keyword evidence="7 8" id="KW-0645">Protease</keyword>
<keyword evidence="7 8" id="KW-0479">Metal-binding</keyword>
<dbReference type="GO" id="GO:0006508">
    <property type="term" value="P:proteolysis"/>
    <property type="evidence" value="ECO:0007669"/>
    <property type="project" value="UniProtKB-KW"/>
</dbReference>
<organism evidence="11">
    <name type="scientific">Caenorhabditis brenneri</name>
    <name type="common">Nematode worm</name>
    <dbReference type="NCBI Taxonomy" id="135651"/>
    <lineage>
        <taxon>Eukaryota</taxon>
        <taxon>Metazoa</taxon>
        <taxon>Ecdysozoa</taxon>
        <taxon>Nematoda</taxon>
        <taxon>Chromadorea</taxon>
        <taxon>Rhabditida</taxon>
        <taxon>Rhabditina</taxon>
        <taxon>Rhabditomorpha</taxon>
        <taxon>Rhabditoidea</taxon>
        <taxon>Rhabditidae</taxon>
        <taxon>Peloderinae</taxon>
        <taxon>Caenorhabditis</taxon>
    </lineage>
</organism>
<evidence type="ECO:0000256" key="6">
    <source>
        <dbReference type="PIRNR" id="PIRNR036365"/>
    </source>
</evidence>
<sequence length="425" mass="48508">MGLRLILFFLIFCVFLTFESPILKHVNEVTINEGRKDIIDGEIAVSEKQMNRVKEGRTKRQVTKTNRKWPNATIFYYFESTFRITTRELIVAAIYHISSRTCIKFKESSTATNRIKFINGDCASYVGMNGGEQGIWFSSSCNVIGSAVHEIMHALGIYHTQSRYDRDRFLTLNLSLVPEIYRANMNEESPKTTLNAVPYEYASTLHYSADSFDYGFMLPREKLYTRAMGLRRVTFYDMVNINALYSCGCSKEMDCKNGGYSNPSNCSECVCPEGFGGTLCDESPPNSVHLTAAPKWKGYWIGFGYEDYFSPIFTINLIFITAPADKTIQVQITEMTGFSCTSGCYYDGIEIKVKGDPRITNPVFCCKDDEGVMNTIHNSKQNPLPIVLFTRYYTNKVTIQYRYVDVPLSKNNLTTNGYDNFKYYE</sequence>
<dbReference type="GO" id="GO:0005576">
    <property type="term" value="C:extracellular region"/>
    <property type="evidence" value="ECO:0007669"/>
    <property type="project" value="UniProtKB-SubCell"/>
</dbReference>
<protein>
    <recommendedName>
        <fullName evidence="6">Zinc metalloproteinase</fullName>
    </recommendedName>
</protein>
<dbReference type="InParanoid" id="G0P6N6"/>
<keyword evidence="3 6" id="KW-0732">Signal</keyword>
<evidence type="ECO:0000259" key="9">
    <source>
        <dbReference type="PROSITE" id="PS51864"/>
    </source>
</evidence>
<dbReference type="eggNOG" id="KOG3714">
    <property type="taxonomic scope" value="Eukaryota"/>
</dbReference>
<proteinExistence type="predicted"/>
<dbReference type="Gene3D" id="3.40.390.10">
    <property type="entry name" value="Collagenase (Catalytic Domain)"/>
    <property type="match status" value="1"/>
</dbReference>
<dbReference type="PIRSF" id="PIRSF036365">
    <property type="entry name" value="Astacin_nematoda"/>
    <property type="match status" value="1"/>
</dbReference>
<evidence type="ECO:0000256" key="2">
    <source>
        <dbReference type="ARBA" id="ARBA00022525"/>
    </source>
</evidence>
<dbReference type="Pfam" id="PF01400">
    <property type="entry name" value="Astacin"/>
    <property type="match status" value="1"/>
</dbReference>
<evidence type="ECO:0000256" key="1">
    <source>
        <dbReference type="ARBA" id="ARBA00004613"/>
    </source>
</evidence>
<dbReference type="STRING" id="135651.G0P6N6"/>
<dbReference type="CDD" id="cd04280">
    <property type="entry name" value="ZnMc_astacin_like"/>
    <property type="match status" value="1"/>
</dbReference>
<dbReference type="PANTHER" id="PTHR10127">
    <property type="entry name" value="DISCOIDIN, CUB, EGF, LAMININ , AND ZINC METALLOPROTEASE DOMAIN CONTAINING"/>
    <property type="match status" value="1"/>
</dbReference>
<dbReference type="GO" id="GO:0008270">
    <property type="term" value="F:zinc ion binding"/>
    <property type="evidence" value="ECO:0007669"/>
    <property type="project" value="UniProtKB-UniRule"/>
</dbReference>
<feature type="binding site" evidence="7">
    <location>
        <position position="153"/>
    </location>
    <ligand>
        <name>Zn(2+)</name>
        <dbReference type="ChEBI" id="CHEBI:29105"/>
        <note>catalytic</note>
    </ligand>
</feature>
<dbReference type="GO" id="GO:0004222">
    <property type="term" value="F:metalloendopeptidase activity"/>
    <property type="evidence" value="ECO:0007669"/>
    <property type="project" value="UniProtKB-UniRule"/>
</dbReference>
<keyword evidence="11" id="KW-1185">Reference proteome</keyword>
<evidence type="ECO:0000256" key="3">
    <source>
        <dbReference type="ARBA" id="ARBA00022729"/>
    </source>
</evidence>
<feature type="binding site" evidence="7">
    <location>
        <position position="159"/>
    </location>
    <ligand>
        <name>Zn(2+)</name>
        <dbReference type="ChEBI" id="CHEBI:29105"/>
        <note>catalytic</note>
    </ligand>
</feature>
<dbReference type="OrthoDB" id="5785852at2759"/>
<gene>
    <name evidence="10" type="ORF">CAEBREN_00802</name>
</gene>
<dbReference type="SMART" id="SM00235">
    <property type="entry name" value="ZnMc"/>
    <property type="match status" value="1"/>
</dbReference>
<keyword evidence="5" id="KW-0325">Glycoprotein</keyword>
<accession>G0P6N6</accession>
<dbReference type="GO" id="GO:0018996">
    <property type="term" value="P:molting cycle, collagen and cuticulin-based cuticle"/>
    <property type="evidence" value="ECO:0007669"/>
    <property type="project" value="InterPro"/>
</dbReference>
<reference evidence="11" key="1">
    <citation type="submission" date="2011-07" db="EMBL/GenBank/DDBJ databases">
        <authorList>
            <consortium name="Caenorhabditis brenneri Sequencing and Analysis Consortium"/>
            <person name="Wilson R.K."/>
        </authorList>
    </citation>
    <scope>NUCLEOTIDE SEQUENCE [LARGE SCALE GENOMIC DNA]</scope>
    <source>
        <strain evidence="11">PB2801</strain>
    </source>
</reference>
<comment type="caution">
    <text evidence="7">Lacks conserved residue(s) required for the propagation of feature annotation.</text>
</comment>
<keyword evidence="7 8" id="KW-0862">Zinc</keyword>
<keyword evidence="7 8" id="KW-0482">Metalloprotease</keyword>
<feature type="binding site" evidence="7">
    <location>
        <position position="149"/>
    </location>
    <ligand>
        <name>Zn(2+)</name>
        <dbReference type="ChEBI" id="CHEBI:29105"/>
        <note>catalytic</note>
    </ligand>
</feature>
<dbReference type="PROSITE" id="PS51864">
    <property type="entry name" value="ASTACIN"/>
    <property type="match status" value="1"/>
</dbReference>
<dbReference type="SUPFAM" id="SSF55486">
    <property type="entry name" value="Metalloproteases ('zincins'), catalytic domain"/>
    <property type="match status" value="1"/>
</dbReference>
<dbReference type="PANTHER" id="PTHR10127:SF885">
    <property type="entry name" value="ZINC METALLOPROTEINASE NAS-16-RELATED"/>
    <property type="match status" value="1"/>
</dbReference>
<evidence type="ECO:0000313" key="11">
    <source>
        <dbReference type="Proteomes" id="UP000008068"/>
    </source>
</evidence>
<keyword evidence="7 8" id="KW-0378">Hydrolase</keyword>
<dbReference type="PRINTS" id="PR00480">
    <property type="entry name" value="ASTACIN"/>
</dbReference>
<dbReference type="InterPro" id="IPR001506">
    <property type="entry name" value="Peptidase_M12A"/>
</dbReference>
<evidence type="ECO:0000256" key="8">
    <source>
        <dbReference type="RuleBase" id="RU361183"/>
    </source>
</evidence>
<keyword evidence="2 6" id="KW-0964">Secreted</keyword>
<feature type="domain" description="Peptidase M12A" evidence="9">
    <location>
        <begin position="60"/>
        <end position="248"/>
    </location>
</feature>
<evidence type="ECO:0000256" key="4">
    <source>
        <dbReference type="ARBA" id="ARBA00023157"/>
    </source>
</evidence>
<evidence type="ECO:0000256" key="7">
    <source>
        <dbReference type="PROSITE-ProRule" id="PRU01211"/>
    </source>
</evidence>
<dbReference type="Proteomes" id="UP000008068">
    <property type="component" value="Unassembled WGS sequence"/>
</dbReference>
<name>G0P6N6_CAEBE</name>
<keyword evidence="4" id="KW-1015">Disulfide bond</keyword>
<dbReference type="InterPro" id="IPR034035">
    <property type="entry name" value="Astacin-like_dom"/>
</dbReference>
<dbReference type="HOGENOM" id="CLU_017286_1_1_1"/>
<comment type="subcellular location">
    <subcellularLocation>
        <location evidence="1 6">Secreted</location>
    </subcellularLocation>
</comment>
<dbReference type="MEROPS" id="M12.A31"/>
<dbReference type="InterPro" id="IPR017050">
    <property type="entry name" value="Metallopeptidase_nem"/>
</dbReference>
<dbReference type="AlphaFoldDB" id="G0P6N6"/>
<dbReference type="OMA" id="YHISSRT"/>
<dbReference type="InterPro" id="IPR024079">
    <property type="entry name" value="MetalloPept_cat_dom_sf"/>
</dbReference>
<evidence type="ECO:0000313" key="10">
    <source>
        <dbReference type="EMBL" id="EGT46513.1"/>
    </source>
</evidence>
<dbReference type="InterPro" id="IPR006026">
    <property type="entry name" value="Peptidase_Metallo"/>
</dbReference>
<feature type="active site" evidence="7">
    <location>
        <position position="150"/>
    </location>
</feature>